<evidence type="ECO:0000313" key="4">
    <source>
        <dbReference type="Proteomes" id="UP001454036"/>
    </source>
</evidence>
<evidence type="ECO:0000256" key="1">
    <source>
        <dbReference type="ARBA" id="ARBA00009995"/>
    </source>
</evidence>
<dbReference type="FunFam" id="3.40.50.2000:FF:000120">
    <property type="entry name" value="UDP-glycosyltransferase 76C1"/>
    <property type="match status" value="1"/>
</dbReference>
<dbReference type="GO" id="GO:0080043">
    <property type="term" value="F:quercetin 3-O-glucosyltransferase activity"/>
    <property type="evidence" value="ECO:0007669"/>
    <property type="project" value="TreeGrafter"/>
</dbReference>
<dbReference type="PANTHER" id="PTHR11926:SF1374">
    <property type="entry name" value="UDP-GLYCOSYLTRANSFERASE 76F1-RELATED"/>
    <property type="match status" value="1"/>
</dbReference>
<dbReference type="FunFam" id="3.40.50.2000:FF:000040">
    <property type="entry name" value="UDP-glycosyltransferase 76C1"/>
    <property type="match status" value="1"/>
</dbReference>
<comment type="similarity">
    <text evidence="1">Belongs to the UDP-glycosyltransferase family.</text>
</comment>
<reference evidence="3 4" key="1">
    <citation type="submission" date="2024-01" db="EMBL/GenBank/DDBJ databases">
        <title>The complete chloroplast genome sequence of Lithospermum erythrorhizon: insights into the phylogenetic relationship among Boraginaceae species and the maternal lineages of purple gromwells.</title>
        <authorList>
            <person name="Okada T."/>
            <person name="Watanabe K."/>
        </authorList>
    </citation>
    <scope>NUCLEOTIDE SEQUENCE [LARGE SCALE GENOMIC DNA]</scope>
</reference>
<dbReference type="CDD" id="cd03784">
    <property type="entry name" value="GT1_Gtf-like"/>
    <property type="match status" value="1"/>
</dbReference>
<dbReference type="GO" id="GO:0080044">
    <property type="term" value="F:quercetin 7-O-glucosyltransferase activity"/>
    <property type="evidence" value="ECO:0007669"/>
    <property type="project" value="TreeGrafter"/>
</dbReference>
<gene>
    <name evidence="3" type="ORF">LIER_27425</name>
</gene>
<dbReference type="AlphaFoldDB" id="A0AAV3RFC4"/>
<evidence type="ECO:0000313" key="3">
    <source>
        <dbReference type="EMBL" id="GAA0173923.1"/>
    </source>
</evidence>
<proteinExistence type="inferred from homology"/>
<protein>
    <submittedName>
        <fullName evidence="3">Transferase</fullName>
    </submittedName>
</protein>
<keyword evidence="2 3" id="KW-0808">Transferase</keyword>
<organism evidence="3 4">
    <name type="scientific">Lithospermum erythrorhizon</name>
    <name type="common">Purple gromwell</name>
    <name type="synonym">Lithospermum officinale var. erythrorhizon</name>
    <dbReference type="NCBI Taxonomy" id="34254"/>
    <lineage>
        <taxon>Eukaryota</taxon>
        <taxon>Viridiplantae</taxon>
        <taxon>Streptophyta</taxon>
        <taxon>Embryophyta</taxon>
        <taxon>Tracheophyta</taxon>
        <taxon>Spermatophyta</taxon>
        <taxon>Magnoliopsida</taxon>
        <taxon>eudicotyledons</taxon>
        <taxon>Gunneridae</taxon>
        <taxon>Pentapetalae</taxon>
        <taxon>asterids</taxon>
        <taxon>lamiids</taxon>
        <taxon>Boraginales</taxon>
        <taxon>Boraginaceae</taxon>
        <taxon>Boraginoideae</taxon>
        <taxon>Lithospermeae</taxon>
        <taxon>Lithospermum</taxon>
    </lineage>
</organism>
<sequence>MSVGRCVVLVPAPYQGHITPMLQLGSILQSRGFSIFVAHSEYNSPDPSNHPSFSFIPLPDDVADLDKSFLNSLNVLDAINANCKEPLRDFLVQMMENEKLHGQIACIVYDTIMNFVDEVVNNLQLPSIVMRPNTAAYVRAHHTVFQLLAKNCLPLPESQMEDDVPNLDPFKYKDMPLPLSLEMPERVFDFMKETYEIGSSRAIIWNTIDELEHHHLSMLQQIFHVPFFCLGPFHKMAPPSKTSLLKEDNSCIEWLDKQQPNSVLYVSLGSIVAMDDKEVMETAWGLINSEQPFLWVIRDIFANGAKANAQLPDGFEEIIGERGCLVKWAPQKKVLRHSAVGGFWSHCGWNSILESISEGVPMICRPDFSDQFINSRYVAHVWNMGLELEGPLERGKVEEIVRRLMVDEEGKEVRNRTIDMKHKFQESVEKGGASYQSLNQLTDFISSLSSLISY</sequence>
<evidence type="ECO:0000256" key="2">
    <source>
        <dbReference type="ARBA" id="ARBA00022679"/>
    </source>
</evidence>
<dbReference type="Gene3D" id="3.40.50.2000">
    <property type="entry name" value="Glycogen Phosphorylase B"/>
    <property type="match status" value="2"/>
</dbReference>
<keyword evidence="4" id="KW-1185">Reference proteome</keyword>
<dbReference type="Pfam" id="PF00201">
    <property type="entry name" value="UDPGT"/>
    <property type="match status" value="1"/>
</dbReference>
<dbReference type="SUPFAM" id="SSF53756">
    <property type="entry name" value="UDP-Glycosyltransferase/glycogen phosphorylase"/>
    <property type="match status" value="1"/>
</dbReference>
<dbReference type="EMBL" id="BAABME010008828">
    <property type="protein sequence ID" value="GAA0173923.1"/>
    <property type="molecule type" value="Genomic_DNA"/>
</dbReference>
<dbReference type="Proteomes" id="UP001454036">
    <property type="component" value="Unassembled WGS sequence"/>
</dbReference>
<dbReference type="PANTHER" id="PTHR11926">
    <property type="entry name" value="GLUCOSYL/GLUCURONOSYL TRANSFERASES"/>
    <property type="match status" value="1"/>
</dbReference>
<dbReference type="InterPro" id="IPR002213">
    <property type="entry name" value="UDP_glucos_trans"/>
</dbReference>
<comment type="caution">
    <text evidence="3">The sequence shown here is derived from an EMBL/GenBank/DDBJ whole genome shotgun (WGS) entry which is preliminary data.</text>
</comment>
<accession>A0AAV3RFC4</accession>
<name>A0AAV3RFC4_LITER</name>